<keyword evidence="3" id="KW-0812">Transmembrane</keyword>
<feature type="transmembrane region" description="Helical" evidence="3">
    <location>
        <begin position="20"/>
        <end position="42"/>
    </location>
</feature>
<dbReference type="Proteomes" id="UP001314170">
    <property type="component" value="Unassembled WGS sequence"/>
</dbReference>
<dbReference type="PROSITE" id="PS50948">
    <property type="entry name" value="PAN"/>
    <property type="match status" value="1"/>
</dbReference>
<keyword evidence="6" id="KW-1185">Reference proteome</keyword>
<reference evidence="5 6" key="1">
    <citation type="submission" date="2024-01" db="EMBL/GenBank/DDBJ databases">
        <authorList>
            <person name="Waweru B."/>
        </authorList>
    </citation>
    <scope>NUCLEOTIDE SEQUENCE [LARGE SCALE GENOMIC DNA]</scope>
</reference>
<protein>
    <recommendedName>
        <fullName evidence="4">Apple domain-containing protein</fullName>
    </recommendedName>
</protein>
<feature type="transmembrane region" description="Helical" evidence="3">
    <location>
        <begin position="54"/>
        <end position="76"/>
    </location>
</feature>
<dbReference type="Pfam" id="PF00954">
    <property type="entry name" value="S_locus_glycop"/>
    <property type="match status" value="1"/>
</dbReference>
<dbReference type="PANTHER" id="PTHR32444:SF130">
    <property type="entry name" value="RECEPTOR-LIKE SERINE_THREONINE-PROTEIN KINASE"/>
    <property type="match status" value="1"/>
</dbReference>
<feature type="domain" description="Apple" evidence="4">
    <location>
        <begin position="371"/>
        <end position="454"/>
    </location>
</feature>
<evidence type="ECO:0000259" key="4">
    <source>
        <dbReference type="PROSITE" id="PS50948"/>
    </source>
</evidence>
<evidence type="ECO:0000256" key="1">
    <source>
        <dbReference type="ARBA" id="ARBA00022729"/>
    </source>
</evidence>
<keyword evidence="3" id="KW-0472">Membrane</keyword>
<name>A0AAV1SH43_9ROSI</name>
<dbReference type="PANTHER" id="PTHR32444">
    <property type="entry name" value="BULB-TYPE LECTIN DOMAIN-CONTAINING PROTEIN"/>
    <property type="match status" value="1"/>
</dbReference>
<comment type="caution">
    <text evidence="5">The sequence shown here is derived from an EMBL/GenBank/DDBJ whole genome shotgun (WGS) entry which is preliminary data.</text>
</comment>
<sequence length="468" mass="52011">MAQSPTIDANVKDEVPLDSMLLVIAGGGFWFGVRSVWCVISVGAGLGDGGGARYITYGEVIVLIMEVVSYGGWVLVRFGQWAVGFAWAAGQWELQQQRWLDCGIRAVTVVDKRMMAWGEAINGGLEVMVSWQYKRTEGSEEDDGCMGERKEVCGGVYSGLERDSGVCRLGGRLPWRREEATVLVELSWWREFMVKGDRSGGVEWFVEAGVKDGADDPGVGDYSFKVNPNGSPQFFLYKGTNPSWRTAPWPWKGHRNLYHLIFINNQDEISLSYNVPDGSVIMRKMLDHSGFISVATWHGSDGKWKEFWKAPQFRCDSYGKCGAYSTCQSADVVMFECACLPGYEPKYPRDWFLRDGSGGCVRKRLESSSVCGKGEGFVKVEIVFLPDTSAAVWMDMSTTGPNCELECKRNCSCSAYSVIDIPGNQSGCLTWYGELMDIISDREERSDLYIRVDALELGIVLLPGTNSN</sequence>
<keyword evidence="2" id="KW-1015">Disulfide bond</keyword>
<proteinExistence type="predicted"/>
<dbReference type="CDD" id="cd01098">
    <property type="entry name" value="PAN_AP_plant"/>
    <property type="match status" value="1"/>
</dbReference>
<dbReference type="AlphaFoldDB" id="A0AAV1SH43"/>
<dbReference type="InterPro" id="IPR000858">
    <property type="entry name" value="S_locus_glycoprot_dom"/>
</dbReference>
<keyword evidence="3" id="KW-1133">Transmembrane helix</keyword>
<dbReference type="SMART" id="SM00473">
    <property type="entry name" value="PAN_AP"/>
    <property type="match status" value="1"/>
</dbReference>
<evidence type="ECO:0000313" key="6">
    <source>
        <dbReference type="Proteomes" id="UP001314170"/>
    </source>
</evidence>
<dbReference type="EMBL" id="CAWUPB010001184">
    <property type="protein sequence ID" value="CAK7350793.1"/>
    <property type="molecule type" value="Genomic_DNA"/>
</dbReference>
<evidence type="ECO:0000256" key="3">
    <source>
        <dbReference type="SAM" id="Phobius"/>
    </source>
</evidence>
<keyword evidence="1" id="KW-0732">Signal</keyword>
<dbReference type="GO" id="GO:0048544">
    <property type="term" value="P:recognition of pollen"/>
    <property type="evidence" value="ECO:0007669"/>
    <property type="project" value="InterPro"/>
</dbReference>
<accession>A0AAV1SH43</accession>
<evidence type="ECO:0000313" key="5">
    <source>
        <dbReference type="EMBL" id="CAK7350793.1"/>
    </source>
</evidence>
<gene>
    <name evidence="5" type="ORF">DCAF_LOCUS23530</name>
</gene>
<evidence type="ECO:0000256" key="2">
    <source>
        <dbReference type="ARBA" id="ARBA00023157"/>
    </source>
</evidence>
<dbReference type="Pfam" id="PF08276">
    <property type="entry name" value="PAN_2"/>
    <property type="match status" value="1"/>
</dbReference>
<dbReference type="InterPro" id="IPR003609">
    <property type="entry name" value="Pan_app"/>
</dbReference>
<organism evidence="5 6">
    <name type="scientific">Dovyalis caffra</name>
    <dbReference type="NCBI Taxonomy" id="77055"/>
    <lineage>
        <taxon>Eukaryota</taxon>
        <taxon>Viridiplantae</taxon>
        <taxon>Streptophyta</taxon>
        <taxon>Embryophyta</taxon>
        <taxon>Tracheophyta</taxon>
        <taxon>Spermatophyta</taxon>
        <taxon>Magnoliopsida</taxon>
        <taxon>eudicotyledons</taxon>
        <taxon>Gunneridae</taxon>
        <taxon>Pentapetalae</taxon>
        <taxon>rosids</taxon>
        <taxon>fabids</taxon>
        <taxon>Malpighiales</taxon>
        <taxon>Salicaceae</taxon>
        <taxon>Flacourtieae</taxon>
        <taxon>Dovyalis</taxon>
    </lineage>
</organism>